<reference evidence="5" key="1">
    <citation type="submission" date="2021-02" db="EMBL/GenBank/DDBJ databases">
        <title>cfr and optrA-positive Staphylococcus spp.</title>
        <authorList>
            <person name="Chen L."/>
        </authorList>
    </citation>
    <scope>NUCLEOTIDE SEQUENCE</scope>
    <source>
        <strain evidence="5">GDQ20D70P</strain>
    </source>
</reference>
<dbReference type="AlphaFoldDB" id="A0AB37HUB3"/>
<accession>A0AB37HUB3</accession>
<dbReference type="PANTHER" id="PTHR34474:SF2">
    <property type="entry name" value="SIGNAL TRANSDUCTION PROTEIN TRAP"/>
    <property type="match status" value="1"/>
</dbReference>
<dbReference type="PANTHER" id="PTHR34474">
    <property type="entry name" value="SIGNAL TRANSDUCTION PROTEIN TRAP"/>
    <property type="match status" value="1"/>
</dbReference>
<name>A0AB37HUB3_MAMSC</name>
<evidence type="ECO:0000313" key="6">
    <source>
        <dbReference type="Proteomes" id="UP000640299"/>
    </source>
</evidence>
<dbReference type="InterPro" id="IPR011008">
    <property type="entry name" value="Dimeric_a/b-barrel"/>
</dbReference>
<evidence type="ECO:0000256" key="3">
    <source>
        <dbReference type="ARBA" id="ARBA00032861"/>
    </source>
</evidence>
<feature type="domain" description="ABM" evidence="4">
    <location>
        <begin position="44"/>
        <end position="117"/>
    </location>
</feature>
<proteinExistence type="inferred from homology"/>
<dbReference type="RefSeq" id="WP_025907129.1">
    <property type="nucleotide sequence ID" value="NZ_CP065792.1"/>
</dbReference>
<evidence type="ECO:0000259" key="4">
    <source>
        <dbReference type="Pfam" id="PF03992"/>
    </source>
</evidence>
<keyword evidence="5" id="KW-0560">Oxidoreductase</keyword>
<keyword evidence="5" id="KW-0503">Monooxygenase</keyword>
<dbReference type="Gene3D" id="3.30.70.100">
    <property type="match status" value="1"/>
</dbReference>
<dbReference type="InterPro" id="IPR007138">
    <property type="entry name" value="ABM_dom"/>
</dbReference>
<dbReference type="EMBL" id="CP069389">
    <property type="protein sequence ID" value="QRN91364.1"/>
    <property type="molecule type" value="Genomic_DNA"/>
</dbReference>
<comment type="similarity">
    <text evidence="1">Belongs to the TRAP family.</text>
</comment>
<organism evidence="5 6">
    <name type="scientific">Mammaliicoccus sciuri</name>
    <name type="common">Staphylococcus sciuri</name>
    <dbReference type="NCBI Taxonomy" id="1296"/>
    <lineage>
        <taxon>Bacteria</taxon>
        <taxon>Bacillati</taxon>
        <taxon>Bacillota</taxon>
        <taxon>Bacilli</taxon>
        <taxon>Bacillales</taxon>
        <taxon>Staphylococcaceae</taxon>
        <taxon>Mammaliicoccus</taxon>
    </lineage>
</organism>
<evidence type="ECO:0000313" key="5">
    <source>
        <dbReference type="EMBL" id="QRN91364.1"/>
    </source>
</evidence>
<gene>
    <name evidence="5" type="ORF">JRU67_00555</name>
</gene>
<dbReference type="GO" id="GO:0004497">
    <property type="term" value="F:monooxygenase activity"/>
    <property type="evidence" value="ECO:0007669"/>
    <property type="project" value="UniProtKB-KW"/>
</dbReference>
<dbReference type="InterPro" id="IPR050404">
    <property type="entry name" value="Heme-degrading_MO"/>
</dbReference>
<protein>
    <recommendedName>
        <fullName evidence="2">Signal transduction protein TRAP</fullName>
    </recommendedName>
    <alternativeName>
        <fullName evidence="3">Target of RNAIII-activating protein</fullName>
    </alternativeName>
</protein>
<dbReference type="Proteomes" id="UP000640299">
    <property type="component" value="Chromosome"/>
</dbReference>
<dbReference type="SUPFAM" id="SSF54909">
    <property type="entry name" value="Dimeric alpha+beta barrel"/>
    <property type="match status" value="1"/>
</dbReference>
<evidence type="ECO:0000256" key="2">
    <source>
        <dbReference type="ARBA" id="ARBA00018486"/>
    </source>
</evidence>
<evidence type="ECO:0000256" key="1">
    <source>
        <dbReference type="ARBA" id="ARBA00009267"/>
    </source>
</evidence>
<dbReference type="Pfam" id="PF03992">
    <property type="entry name" value="ABM"/>
    <property type="match status" value="1"/>
</dbReference>
<sequence>MVIFNSNQSYVIHEKNNSIQIIKNNCQKSYSILEKDGNLNNNYFCVMNHLYVNSNRQNNFKEKFLNRFKRLNTVTGYKALRFLEPHNENEHYIILTLWLDRQDFYNWQHSNQYKATHLNRGTNKGVDQHIVNRNLSYNIRFELADN</sequence>